<organism evidence="2">
    <name type="scientific">Candidatus Kentrum sp. MB</name>
    <dbReference type="NCBI Taxonomy" id="2138164"/>
    <lineage>
        <taxon>Bacteria</taxon>
        <taxon>Pseudomonadati</taxon>
        <taxon>Pseudomonadota</taxon>
        <taxon>Gammaproteobacteria</taxon>
        <taxon>Candidatus Kentrum</taxon>
    </lineage>
</organism>
<protein>
    <submittedName>
        <fullName evidence="2">Uncharacterized protein</fullName>
    </submittedName>
</protein>
<sequence length="43" mass="5409">MEELRRSLKWVPPYEIIERIRAKERLWKQAVQEAEEDRERRGK</sequence>
<dbReference type="EMBL" id="CAADFQ010000035">
    <property type="protein sequence ID" value="VFK32651.1"/>
    <property type="molecule type" value="Genomic_DNA"/>
</dbReference>
<dbReference type="EMBL" id="CAADFO010000001">
    <property type="protein sequence ID" value="VFK22255.1"/>
    <property type="molecule type" value="Genomic_DNA"/>
</dbReference>
<evidence type="ECO:0000313" key="3">
    <source>
        <dbReference type="EMBL" id="VFK76013.1"/>
    </source>
</evidence>
<accession>A0A450XTM1</accession>
<dbReference type="EMBL" id="CAADGH010000038">
    <property type="protein sequence ID" value="VFK76013.1"/>
    <property type="molecule type" value="Genomic_DNA"/>
</dbReference>
<reference evidence="2" key="1">
    <citation type="submission" date="2019-02" db="EMBL/GenBank/DDBJ databases">
        <authorList>
            <person name="Gruber-Vodicka R. H."/>
            <person name="Seah K. B. B."/>
        </authorList>
    </citation>
    <scope>NUCLEOTIDE SEQUENCE</scope>
    <source>
        <strain evidence="1">BECK_BZ197</strain>
        <strain evidence="3">BECK_BZ198</strain>
        <strain evidence="2">BECK_BZ199</strain>
    </source>
</reference>
<name>A0A450XTM1_9GAMM</name>
<proteinExistence type="predicted"/>
<evidence type="ECO:0000313" key="2">
    <source>
        <dbReference type="EMBL" id="VFK32651.1"/>
    </source>
</evidence>
<dbReference type="AlphaFoldDB" id="A0A450XTM1"/>
<gene>
    <name evidence="1" type="ORF">BECKMB1821G_GA0114241_1001113</name>
    <name evidence="3" type="ORF">BECKMB1821H_GA0114242_103832</name>
    <name evidence="2" type="ORF">BECKMB1821I_GA0114274_103533</name>
</gene>
<evidence type="ECO:0000313" key="1">
    <source>
        <dbReference type="EMBL" id="VFK22255.1"/>
    </source>
</evidence>